<dbReference type="OrthoDB" id="648213at2"/>
<dbReference type="EMBL" id="FPAW01000030">
    <property type="protein sequence ID" value="SFU12700.1"/>
    <property type="molecule type" value="Genomic_DNA"/>
</dbReference>
<dbReference type="AlphaFoldDB" id="A0A1I7DLZ6"/>
<organism evidence="2 3">
    <name type="scientific">Sedimentitalea nanhaiensis</name>
    <dbReference type="NCBI Taxonomy" id="999627"/>
    <lineage>
        <taxon>Bacteria</taxon>
        <taxon>Pseudomonadati</taxon>
        <taxon>Pseudomonadota</taxon>
        <taxon>Alphaproteobacteria</taxon>
        <taxon>Rhodobacterales</taxon>
        <taxon>Paracoccaceae</taxon>
        <taxon>Sedimentitalea</taxon>
    </lineage>
</organism>
<evidence type="ECO:0000313" key="2">
    <source>
        <dbReference type="EMBL" id="SFU12700.1"/>
    </source>
</evidence>
<proteinExistence type="predicted"/>
<evidence type="ECO:0000313" key="3">
    <source>
        <dbReference type="Proteomes" id="UP000182466"/>
    </source>
</evidence>
<dbReference type="Pfam" id="PF08808">
    <property type="entry name" value="RES"/>
    <property type="match status" value="1"/>
</dbReference>
<protein>
    <submittedName>
        <fullName evidence="2">RES domain-containing protein</fullName>
    </submittedName>
</protein>
<sequence length="170" mass="18384">MHYRGTLYRALNPYWAYRPLSGEGAANLGGRFNRLGRPALYLSCAIETTILETNQAGTLMPTTLVAFDVDLDPLFDATEPDALDRFGVTPADLALKDWAMQMELEGIAPTQAFAEDLIAAGFCGVRVPSYAPGAPADACNVVLWTWGAEPPAQVLLIDGENRLRHPPAPP</sequence>
<name>A0A1I7DLZ6_9RHOB</name>
<dbReference type="InterPro" id="IPR014914">
    <property type="entry name" value="RES_dom"/>
</dbReference>
<feature type="domain" description="RES" evidence="1">
    <location>
        <begin position="19"/>
        <end position="160"/>
    </location>
</feature>
<evidence type="ECO:0000259" key="1">
    <source>
        <dbReference type="SMART" id="SM00953"/>
    </source>
</evidence>
<dbReference type="Proteomes" id="UP000182466">
    <property type="component" value="Unassembled WGS sequence"/>
</dbReference>
<keyword evidence="3" id="KW-1185">Reference proteome</keyword>
<accession>A0A1I7DLZ6</accession>
<dbReference type="STRING" id="999627.SAMN05216236_13040"/>
<gene>
    <name evidence="2" type="ORF">SAMN05216236_13040</name>
</gene>
<reference evidence="2 3" key="1">
    <citation type="submission" date="2016-10" db="EMBL/GenBank/DDBJ databases">
        <authorList>
            <person name="de Groot N.N."/>
        </authorList>
    </citation>
    <scope>NUCLEOTIDE SEQUENCE [LARGE SCALE GENOMIC DNA]</scope>
    <source>
        <strain evidence="2 3">CGMCC 1.10959</strain>
    </source>
</reference>
<dbReference type="SMART" id="SM00953">
    <property type="entry name" value="RES"/>
    <property type="match status" value="1"/>
</dbReference>
<dbReference type="RefSeq" id="WP_027260218.1">
    <property type="nucleotide sequence ID" value="NZ_FPAW01000030.1"/>
</dbReference>